<proteinExistence type="predicted"/>
<evidence type="ECO:0000256" key="2">
    <source>
        <dbReference type="SAM" id="SignalP"/>
    </source>
</evidence>
<accession>A0A1H5CEU6</accession>
<organism evidence="3 4">
    <name type="scientific">Bradyrhizobium erythrophlei</name>
    <dbReference type="NCBI Taxonomy" id="1437360"/>
    <lineage>
        <taxon>Bacteria</taxon>
        <taxon>Pseudomonadati</taxon>
        <taxon>Pseudomonadota</taxon>
        <taxon>Alphaproteobacteria</taxon>
        <taxon>Hyphomicrobiales</taxon>
        <taxon>Nitrobacteraceae</taxon>
        <taxon>Bradyrhizobium</taxon>
    </lineage>
</organism>
<protein>
    <submittedName>
        <fullName evidence="3">Uncharacterized protein</fullName>
    </submittedName>
</protein>
<feature type="compositionally biased region" description="Polar residues" evidence="1">
    <location>
        <begin position="206"/>
        <end position="223"/>
    </location>
</feature>
<dbReference type="RefSeq" id="WP_092121318.1">
    <property type="nucleotide sequence ID" value="NZ_FNTH01000001.1"/>
</dbReference>
<name>A0A1H5CEU6_9BRAD</name>
<evidence type="ECO:0000256" key="1">
    <source>
        <dbReference type="SAM" id="MobiDB-lite"/>
    </source>
</evidence>
<evidence type="ECO:0000313" key="3">
    <source>
        <dbReference type="EMBL" id="SED64850.1"/>
    </source>
</evidence>
<gene>
    <name evidence="3" type="ORF">SAMN05444164_5349</name>
</gene>
<evidence type="ECO:0000313" key="4">
    <source>
        <dbReference type="Proteomes" id="UP000198992"/>
    </source>
</evidence>
<dbReference type="Proteomes" id="UP000198992">
    <property type="component" value="Unassembled WGS sequence"/>
</dbReference>
<keyword evidence="2" id="KW-0732">Signal</keyword>
<feature type="signal peptide" evidence="2">
    <location>
        <begin position="1"/>
        <end position="29"/>
    </location>
</feature>
<reference evidence="3 4" key="1">
    <citation type="submission" date="2016-10" db="EMBL/GenBank/DDBJ databases">
        <authorList>
            <person name="de Groot N.N."/>
        </authorList>
    </citation>
    <scope>NUCLEOTIDE SEQUENCE [LARGE SCALE GENOMIC DNA]</scope>
    <source>
        <strain evidence="3 4">MT12</strain>
    </source>
</reference>
<feature type="region of interest" description="Disordered" evidence="1">
    <location>
        <begin position="206"/>
        <end position="230"/>
    </location>
</feature>
<dbReference type="AlphaFoldDB" id="A0A1H5CEU6"/>
<sequence>MAISTSAAAPAAALSLGLLLAPVATHPMAGVALSSLASAVVDGFVSPAFAEPAALTSEQSAALKTYDNALKNFVSILRQRRAQIDSHQPLPDLPGQAIYLARVEMMSAYKDLTDALPSRIGRPNRFGIPPAYFDADNEPLLDEYRKLFDVMEAPPANAQSSETPFKDVVDLATVIARAKGLDAADAAAAGRISLGLFFAETSGKQNAGNARSNTYKGSLQTGPSEDRNGRKKWAAIKQSIAALDPALSRRDDMEEARVGNLDHRFNHWTAVRDALMNEHADIFPQVPAITKALPNPIDQMKLFELIQIIPSPTRSALKSGDLVNYRISEPRIMGYLRNNSVFAFGRADRARTSASFRDILDAMWLFSPKFEQALAKFAEIKAGKPG</sequence>
<dbReference type="EMBL" id="FNTH01000001">
    <property type="protein sequence ID" value="SED64850.1"/>
    <property type="molecule type" value="Genomic_DNA"/>
</dbReference>
<dbReference type="OrthoDB" id="8196952at2"/>
<feature type="chain" id="PRO_5011553389" evidence="2">
    <location>
        <begin position="30"/>
        <end position="386"/>
    </location>
</feature>